<accession>A0ABR6KTF7</accession>
<dbReference type="InterPro" id="IPR036278">
    <property type="entry name" value="Sialidase_sf"/>
</dbReference>
<dbReference type="Pfam" id="PF13088">
    <property type="entry name" value="BNR_2"/>
    <property type="match status" value="1"/>
</dbReference>
<feature type="domain" description="Sialidase" evidence="1">
    <location>
        <begin position="58"/>
        <end position="328"/>
    </location>
</feature>
<name>A0ABR6KTF7_9BACT</name>
<comment type="caution">
    <text evidence="2">The sequence shown here is derived from an EMBL/GenBank/DDBJ whole genome shotgun (WGS) entry which is preliminary data.</text>
</comment>
<evidence type="ECO:0000313" key="3">
    <source>
        <dbReference type="Proteomes" id="UP000533637"/>
    </source>
</evidence>
<dbReference type="RefSeq" id="WP_122376024.1">
    <property type="nucleotide sequence ID" value="NZ_BMPB01000011.1"/>
</dbReference>
<reference evidence="2 3" key="1">
    <citation type="submission" date="2020-08" db="EMBL/GenBank/DDBJ databases">
        <title>Genomic Encyclopedia of Type Strains, Phase IV (KMG-IV): sequencing the most valuable type-strain genomes for metagenomic binning, comparative biology and taxonomic classification.</title>
        <authorList>
            <person name="Goeker M."/>
        </authorList>
    </citation>
    <scope>NUCLEOTIDE SEQUENCE [LARGE SCALE GENOMIC DNA]</scope>
    <source>
        <strain evidence="2 3">DSM 102983</strain>
    </source>
</reference>
<dbReference type="InterPro" id="IPR011040">
    <property type="entry name" value="Sialidase"/>
</dbReference>
<dbReference type="CDD" id="cd15482">
    <property type="entry name" value="Sialidase_non-viral"/>
    <property type="match status" value="1"/>
</dbReference>
<proteinExistence type="predicted"/>
<dbReference type="Gene3D" id="2.120.10.10">
    <property type="match status" value="1"/>
</dbReference>
<dbReference type="PROSITE" id="PS51257">
    <property type="entry name" value="PROKAR_LIPOPROTEIN"/>
    <property type="match status" value="1"/>
</dbReference>
<keyword evidence="3" id="KW-1185">Reference proteome</keyword>
<dbReference type="SUPFAM" id="SSF50939">
    <property type="entry name" value="Sialidases"/>
    <property type="match status" value="1"/>
</dbReference>
<protein>
    <recommendedName>
        <fullName evidence="1">Sialidase domain-containing protein</fullName>
    </recommendedName>
</protein>
<evidence type="ECO:0000313" key="2">
    <source>
        <dbReference type="EMBL" id="MBB4624088.1"/>
    </source>
</evidence>
<sequence length="354" mass="41126">MKMHPFIIFHKTLSLLFLLSILVGCQKEEEDEISPKSIIYNGWHIAFTSLTTTNNSKRILLAFRQGTDHASYDGKIMQMISEDRGKTWTAPQTIYQPSEGKDARDPQYLYLPNGDLICRFFERRLDNTSSVYLIRSNNNGDSYTQMIPMTYAGDTESYTATQGNMVLINNTIYSVLYNINNETWLIKSTDMGYTWDFVCALNEQVDNDNIKNIQMNETSLCYHKNKMYLVCRRDIFEPLNLLIAESHDFGKTWKNWQELPIKGHAPSLIAHNNYLVMSYRDIEINKNNNYYSFRIILLKDGKIASAPIIIDKSECFDIGYGDIVNLDDQNFIVSYYKEGTSINLYRLNYSLFKK</sequence>
<organism evidence="2 3">
    <name type="scientific">Parabacteroides faecis</name>
    <dbReference type="NCBI Taxonomy" id="1217282"/>
    <lineage>
        <taxon>Bacteria</taxon>
        <taxon>Pseudomonadati</taxon>
        <taxon>Bacteroidota</taxon>
        <taxon>Bacteroidia</taxon>
        <taxon>Bacteroidales</taxon>
        <taxon>Tannerellaceae</taxon>
        <taxon>Parabacteroides</taxon>
    </lineage>
</organism>
<dbReference type="EMBL" id="JACHOC010000008">
    <property type="protein sequence ID" value="MBB4624088.1"/>
    <property type="molecule type" value="Genomic_DNA"/>
</dbReference>
<gene>
    <name evidence="2" type="ORF">GGQ57_004012</name>
</gene>
<evidence type="ECO:0000259" key="1">
    <source>
        <dbReference type="Pfam" id="PF13088"/>
    </source>
</evidence>
<dbReference type="Proteomes" id="UP000533637">
    <property type="component" value="Unassembled WGS sequence"/>
</dbReference>